<dbReference type="Proteomes" id="UP001165960">
    <property type="component" value="Unassembled WGS sequence"/>
</dbReference>
<accession>A0ACC2T7M5</accession>
<proteinExistence type="predicted"/>
<evidence type="ECO:0000313" key="1">
    <source>
        <dbReference type="EMBL" id="KAJ9070654.1"/>
    </source>
</evidence>
<name>A0ACC2T7M5_9FUNG</name>
<keyword evidence="2" id="KW-1185">Reference proteome</keyword>
<dbReference type="EMBL" id="QTSX02003565">
    <property type="protein sequence ID" value="KAJ9070654.1"/>
    <property type="molecule type" value="Genomic_DNA"/>
</dbReference>
<sequence length="69" mass="7670">MEALLSSYPLISPSTAIPLEPSASSFLSLLTPPFQPLVRFRPPEIRAPTLFYSGILAQGKIQSRETYIY</sequence>
<comment type="caution">
    <text evidence="1">The sequence shown here is derived from an EMBL/GenBank/DDBJ whole genome shotgun (WGS) entry which is preliminary data.</text>
</comment>
<evidence type="ECO:0000313" key="2">
    <source>
        <dbReference type="Proteomes" id="UP001165960"/>
    </source>
</evidence>
<reference evidence="1" key="1">
    <citation type="submission" date="2022-04" db="EMBL/GenBank/DDBJ databases">
        <title>Genome of the entomopathogenic fungus Entomophthora muscae.</title>
        <authorList>
            <person name="Elya C."/>
            <person name="Lovett B.R."/>
            <person name="Lee E."/>
            <person name="Macias A.M."/>
            <person name="Hajek A.E."/>
            <person name="De Bivort B.L."/>
            <person name="Kasson M.T."/>
            <person name="De Fine Licht H.H."/>
            <person name="Stajich J.E."/>
        </authorList>
    </citation>
    <scope>NUCLEOTIDE SEQUENCE</scope>
    <source>
        <strain evidence="1">Berkeley</strain>
    </source>
</reference>
<gene>
    <name evidence="1" type="ORF">DSO57_1005455</name>
</gene>
<organism evidence="1 2">
    <name type="scientific">Entomophthora muscae</name>
    <dbReference type="NCBI Taxonomy" id="34485"/>
    <lineage>
        <taxon>Eukaryota</taxon>
        <taxon>Fungi</taxon>
        <taxon>Fungi incertae sedis</taxon>
        <taxon>Zoopagomycota</taxon>
        <taxon>Entomophthoromycotina</taxon>
        <taxon>Entomophthoromycetes</taxon>
        <taxon>Entomophthorales</taxon>
        <taxon>Entomophthoraceae</taxon>
        <taxon>Entomophthora</taxon>
    </lineage>
</organism>
<protein>
    <submittedName>
        <fullName evidence="1">Uncharacterized protein</fullName>
    </submittedName>
</protein>